<dbReference type="AlphaFoldDB" id="A0A814INE9"/>
<sequence length="334" mass="37245">MIRCHSFTGKSLEPEESKRRNAEWKPPQEFRDLTCSTTVPINVFGTLKPTGCKFLRIDNRLPMEDLFQFILEDCGGQKPALILSIYGGAKYFTMTERLEKEFIRGVIDAATTANAWILTAGINNGVSKLVGEGISHYRLLREYWIKVKCIGMTMWGTINDNTRCELKRASSEPLPTLCERQIPENTQEDKATIEPNHTHCILFDSGRLNEYLSDSQRDVFVTEACKDKDNNHTCIKIHPIEGNAEGSYLTMRSPEGAMFFIINIIGNFGTVFLDNGYYNKAIAASPVSALPGYILGGISWFAVPFLAATTMGLAAVALENSPSFPSYPHRLPVA</sequence>
<evidence type="ECO:0000313" key="7">
    <source>
        <dbReference type="Proteomes" id="UP000663864"/>
    </source>
</evidence>
<feature type="non-terminal residue" evidence="5">
    <location>
        <position position="334"/>
    </location>
</feature>
<feature type="region of interest" description="Disordered" evidence="2">
    <location>
        <begin position="1"/>
        <end position="25"/>
    </location>
</feature>
<evidence type="ECO:0000256" key="1">
    <source>
        <dbReference type="ARBA" id="ARBA00022448"/>
    </source>
</evidence>
<dbReference type="PANTHER" id="PTHR46154">
    <property type="match status" value="1"/>
</dbReference>
<evidence type="ECO:0000256" key="2">
    <source>
        <dbReference type="SAM" id="MobiDB-lite"/>
    </source>
</evidence>
<dbReference type="GO" id="GO:0015489">
    <property type="term" value="F:putrescine transmembrane transporter activity"/>
    <property type="evidence" value="ECO:0007669"/>
    <property type="project" value="TreeGrafter"/>
</dbReference>
<dbReference type="InterPro" id="IPR041491">
    <property type="entry name" value="TRPM_SLOG"/>
</dbReference>
<dbReference type="EMBL" id="CAJOBD010002997">
    <property type="protein sequence ID" value="CAF3921988.1"/>
    <property type="molecule type" value="Genomic_DNA"/>
</dbReference>
<dbReference type="EMBL" id="CAJNOT010000579">
    <property type="protein sequence ID" value="CAF1026768.1"/>
    <property type="molecule type" value="Genomic_DNA"/>
</dbReference>
<dbReference type="Gene3D" id="1.20.1730.10">
    <property type="entry name" value="Sodium/glucose cotransporter"/>
    <property type="match status" value="1"/>
</dbReference>
<dbReference type="Proteomes" id="UP000663836">
    <property type="component" value="Unassembled WGS sequence"/>
</dbReference>
<dbReference type="Proteomes" id="UP000663864">
    <property type="component" value="Unassembled WGS sequence"/>
</dbReference>
<feature type="transmembrane region" description="Helical" evidence="3">
    <location>
        <begin position="293"/>
        <end position="318"/>
    </location>
</feature>
<dbReference type="PANTHER" id="PTHR46154:SF4">
    <property type="entry name" value="UREA ACTIVE TRANSPORTER"/>
    <property type="match status" value="1"/>
</dbReference>
<dbReference type="GO" id="GO:0015204">
    <property type="term" value="F:urea transmembrane transporter activity"/>
    <property type="evidence" value="ECO:0007669"/>
    <property type="project" value="InterPro"/>
</dbReference>
<feature type="non-terminal residue" evidence="5">
    <location>
        <position position="1"/>
    </location>
</feature>
<organism evidence="5 7">
    <name type="scientific">Rotaria sordida</name>
    <dbReference type="NCBI Taxonomy" id="392033"/>
    <lineage>
        <taxon>Eukaryota</taxon>
        <taxon>Metazoa</taxon>
        <taxon>Spiralia</taxon>
        <taxon>Gnathifera</taxon>
        <taxon>Rotifera</taxon>
        <taxon>Eurotatoria</taxon>
        <taxon>Bdelloidea</taxon>
        <taxon>Philodinida</taxon>
        <taxon>Philodinidae</taxon>
        <taxon>Rotaria</taxon>
    </lineage>
</organism>
<keyword evidence="3" id="KW-0812">Transmembrane</keyword>
<dbReference type="GO" id="GO:0015606">
    <property type="term" value="F:spermidine transmembrane transporter activity"/>
    <property type="evidence" value="ECO:0007669"/>
    <property type="project" value="TreeGrafter"/>
</dbReference>
<feature type="domain" description="TRPM SLOG" evidence="4">
    <location>
        <begin position="53"/>
        <end position="214"/>
    </location>
</feature>
<keyword evidence="3" id="KW-1133">Transmembrane helix</keyword>
<evidence type="ECO:0000256" key="3">
    <source>
        <dbReference type="SAM" id="Phobius"/>
    </source>
</evidence>
<keyword evidence="3" id="KW-0472">Membrane</keyword>
<accession>A0A814INE9</accession>
<keyword evidence="1" id="KW-0813">Transport</keyword>
<reference evidence="5" key="1">
    <citation type="submission" date="2021-02" db="EMBL/GenBank/DDBJ databases">
        <authorList>
            <person name="Nowell W R."/>
        </authorList>
    </citation>
    <scope>NUCLEOTIDE SEQUENCE</scope>
</reference>
<gene>
    <name evidence="6" type="ORF">JBS370_LOCUS21975</name>
    <name evidence="5" type="ORF">ZHD862_LOCUS13828</name>
</gene>
<name>A0A814INE9_9BILA</name>
<evidence type="ECO:0000313" key="5">
    <source>
        <dbReference type="EMBL" id="CAF1026768.1"/>
    </source>
</evidence>
<evidence type="ECO:0000259" key="4">
    <source>
        <dbReference type="Pfam" id="PF18139"/>
    </source>
</evidence>
<feature type="compositionally biased region" description="Basic and acidic residues" evidence="2">
    <location>
        <begin position="12"/>
        <end position="25"/>
    </location>
</feature>
<feature type="transmembrane region" description="Helical" evidence="3">
    <location>
        <begin position="256"/>
        <end position="273"/>
    </location>
</feature>
<dbReference type="Pfam" id="PF18139">
    <property type="entry name" value="LSDAT_euk"/>
    <property type="match status" value="1"/>
</dbReference>
<protein>
    <recommendedName>
        <fullName evidence="4">TRPM SLOG domain-containing protein</fullName>
    </recommendedName>
</protein>
<proteinExistence type="predicted"/>
<dbReference type="InterPro" id="IPR031155">
    <property type="entry name" value="DUR"/>
</dbReference>
<comment type="caution">
    <text evidence="5">The sequence shown here is derived from an EMBL/GenBank/DDBJ whole genome shotgun (WGS) entry which is preliminary data.</text>
</comment>
<evidence type="ECO:0000313" key="6">
    <source>
        <dbReference type="EMBL" id="CAF3921988.1"/>
    </source>
</evidence>
<dbReference type="InterPro" id="IPR038377">
    <property type="entry name" value="Na/Glc_symporter_sf"/>
</dbReference>
<dbReference type="GO" id="GO:0005886">
    <property type="term" value="C:plasma membrane"/>
    <property type="evidence" value="ECO:0007669"/>
    <property type="project" value="TreeGrafter"/>
</dbReference>